<dbReference type="RefSeq" id="WP_058242848.1">
    <property type="nucleotide sequence ID" value="NZ_CYSB01000027.1"/>
</dbReference>
<protein>
    <submittedName>
        <fullName evidence="10">Gamma-butyrobetaine dioxygenase</fullName>
        <ecNumber evidence="10">1.14.11.1</ecNumber>
    </submittedName>
</protein>
<dbReference type="EMBL" id="CYSB01000027">
    <property type="protein sequence ID" value="CUH66862.1"/>
    <property type="molecule type" value="Genomic_DNA"/>
</dbReference>
<keyword evidence="4" id="KW-0479">Metal-binding</keyword>
<dbReference type="Proteomes" id="UP000051887">
    <property type="component" value="Unassembled WGS sequence"/>
</dbReference>
<evidence type="ECO:0000256" key="4">
    <source>
        <dbReference type="ARBA" id="ARBA00022723"/>
    </source>
</evidence>
<feature type="domain" description="TauD/TfdA-like" evidence="8">
    <location>
        <begin position="124"/>
        <end position="361"/>
    </location>
</feature>
<comment type="similarity">
    <text evidence="3">Belongs to the gamma-BBH/TMLD family.</text>
</comment>
<dbReference type="InterPro" id="IPR050411">
    <property type="entry name" value="AlphaKG_dependent_hydroxylases"/>
</dbReference>
<accession>A0A0P1G9M4</accession>
<dbReference type="GO" id="GO:0008336">
    <property type="term" value="F:gamma-butyrobetaine dioxygenase activity"/>
    <property type="evidence" value="ECO:0007669"/>
    <property type="project" value="UniProtKB-EC"/>
</dbReference>
<dbReference type="PANTHER" id="PTHR10696:SF51">
    <property type="entry name" value="TRIMETHYLLYSINE DIOXYGENASE, MITOCHONDRIAL"/>
    <property type="match status" value="1"/>
</dbReference>
<evidence type="ECO:0000256" key="5">
    <source>
        <dbReference type="ARBA" id="ARBA00022964"/>
    </source>
</evidence>
<dbReference type="GO" id="GO:0046872">
    <property type="term" value="F:metal ion binding"/>
    <property type="evidence" value="ECO:0007669"/>
    <property type="project" value="UniProtKB-KW"/>
</dbReference>
<dbReference type="AlphaFoldDB" id="A0A0P1G9M4"/>
<dbReference type="SUPFAM" id="SSF51197">
    <property type="entry name" value="Clavaminate synthase-like"/>
    <property type="match status" value="1"/>
</dbReference>
<evidence type="ECO:0000313" key="11">
    <source>
        <dbReference type="Proteomes" id="UP000051086"/>
    </source>
</evidence>
<reference evidence="9 11" key="2">
    <citation type="submission" date="2015-09" db="EMBL/GenBank/DDBJ databases">
        <authorList>
            <person name="Rodrigo-Torres L."/>
            <person name="Arahal D.R."/>
        </authorList>
    </citation>
    <scope>NUCLEOTIDE SEQUENCE [LARGE SCALE GENOMIC DNA]</scope>
    <source>
        <strain evidence="9 11">CECT 5118</strain>
    </source>
</reference>
<reference evidence="10 12" key="1">
    <citation type="submission" date="2015-09" db="EMBL/GenBank/DDBJ databases">
        <authorList>
            <consortium name="Swine Surveillance"/>
        </authorList>
    </citation>
    <scope>NUCLEOTIDE SEQUENCE [LARGE SCALE GENOMIC DNA]</scope>
    <source>
        <strain evidence="10 12">5120</strain>
    </source>
</reference>
<dbReference type="Gene3D" id="3.30.2020.30">
    <property type="match status" value="1"/>
</dbReference>
<evidence type="ECO:0000313" key="10">
    <source>
        <dbReference type="EMBL" id="CUH71539.1"/>
    </source>
</evidence>
<evidence type="ECO:0000256" key="6">
    <source>
        <dbReference type="ARBA" id="ARBA00023002"/>
    </source>
</evidence>
<dbReference type="Gene3D" id="3.60.130.10">
    <property type="entry name" value="Clavaminate synthase-like"/>
    <property type="match status" value="1"/>
</dbReference>
<dbReference type="InterPro" id="IPR038492">
    <property type="entry name" value="GBBH-like_N_sf"/>
</dbReference>
<dbReference type="PANTHER" id="PTHR10696">
    <property type="entry name" value="GAMMA-BUTYROBETAINE HYDROXYLASE-RELATED"/>
    <property type="match status" value="1"/>
</dbReference>
<dbReference type="OrthoDB" id="979809at2"/>
<dbReference type="InterPro" id="IPR003819">
    <property type="entry name" value="TauD/TfdA-like"/>
</dbReference>
<evidence type="ECO:0000259" key="8">
    <source>
        <dbReference type="Pfam" id="PF02668"/>
    </source>
</evidence>
<proteinExistence type="inferred from homology"/>
<dbReference type="CDD" id="cd00250">
    <property type="entry name" value="CAS_like"/>
    <property type="match status" value="1"/>
</dbReference>
<dbReference type="Proteomes" id="UP000051086">
    <property type="component" value="Unassembled WGS sequence"/>
</dbReference>
<comment type="cofactor">
    <cofactor evidence="1">
        <name>Fe(2+)</name>
        <dbReference type="ChEBI" id="CHEBI:29033"/>
    </cofactor>
</comment>
<comment type="cofactor">
    <cofactor evidence="2">
        <name>L-ascorbate</name>
        <dbReference type="ChEBI" id="CHEBI:38290"/>
    </cofactor>
</comment>
<keyword evidence="6 10" id="KW-0560">Oxidoreductase</keyword>
<keyword evidence="5 10" id="KW-0223">Dioxygenase</keyword>
<organism evidence="10 12">
    <name type="scientific">Thalassovita autumnalis</name>
    <dbReference type="NCBI Taxonomy" id="2072972"/>
    <lineage>
        <taxon>Bacteria</taxon>
        <taxon>Pseudomonadati</taxon>
        <taxon>Pseudomonadota</taxon>
        <taxon>Alphaproteobacteria</taxon>
        <taxon>Rhodobacterales</taxon>
        <taxon>Roseobacteraceae</taxon>
        <taxon>Thalassovita</taxon>
    </lineage>
</organism>
<dbReference type="GO" id="GO:0045329">
    <property type="term" value="P:carnitine biosynthetic process"/>
    <property type="evidence" value="ECO:0007669"/>
    <property type="project" value="TreeGrafter"/>
</dbReference>
<keyword evidence="11" id="KW-1185">Reference proteome</keyword>
<evidence type="ECO:0000313" key="12">
    <source>
        <dbReference type="Proteomes" id="UP000051887"/>
    </source>
</evidence>
<dbReference type="EC" id="1.14.11.1" evidence="10"/>
<dbReference type="EMBL" id="CYSC01000021">
    <property type="protein sequence ID" value="CUH71539.1"/>
    <property type="molecule type" value="Genomic_DNA"/>
</dbReference>
<evidence type="ECO:0000256" key="3">
    <source>
        <dbReference type="ARBA" id="ARBA00008654"/>
    </source>
</evidence>
<keyword evidence="7" id="KW-0408">Iron</keyword>
<name>A0A0P1G9M4_9RHOB</name>
<sequence>MNIAHPSATAAQQVTLHESGLTLPLPDQPQAYFNYHWLRDNCPSSFDPGTRERSFDIFHLSEAPTARAALIEGQHLVIDWAGENHRSAFPLELLAGYTQGTPRPDPADLKRRAWFSDHYADVARFSQPDLLSNHSAVTRWIEALLVEGVAIITDMPDSDAGLTDLAQVIGTIRPTFFGSYFDVKTHINPTNTAYTAAALELHTDTPAEEHAPGIQFLHCRANSVEGGRNLFGDGVAVANDFRSRDPEGFRLLSEIDIPFYCEHDSYDMRSRQRVIELDQHGEVSGLTISQHMLDLIDLPQQLLDTYYPAFCRFGRMLQEEKYVMRFTLNAGECIVFDNHRIVHGRAAYTASSGDRYLRGCYTDRAEMRSTYRALVSEGRFKS</sequence>
<evidence type="ECO:0000256" key="2">
    <source>
        <dbReference type="ARBA" id="ARBA00001961"/>
    </source>
</evidence>
<evidence type="ECO:0000256" key="7">
    <source>
        <dbReference type="ARBA" id="ARBA00023004"/>
    </source>
</evidence>
<gene>
    <name evidence="9" type="ORF">TL5118_01936</name>
    <name evidence="10" type="ORF">TL5120_01328</name>
</gene>
<evidence type="ECO:0000313" key="9">
    <source>
        <dbReference type="EMBL" id="CUH66862.1"/>
    </source>
</evidence>
<evidence type="ECO:0000256" key="1">
    <source>
        <dbReference type="ARBA" id="ARBA00001954"/>
    </source>
</evidence>
<dbReference type="Pfam" id="PF02668">
    <property type="entry name" value="TauD"/>
    <property type="match status" value="1"/>
</dbReference>
<dbReference type="InterPro" id="IPR042098">
    <property type="entry name" value="TauD-like_sf"/>
</dbReference>